<keyword evidence="2" id="KW-0812">Transmembrane</keyword>
<reference evidence="3 4" key="1">
    <citation type="journal article" date="2023" name="IMA Fungus">
        <title>Comparative genomic study of the Penicillium genus elucidates a diverse pangenome and 15 lateral gene transfer events.</title>
        <authorList>
            <person name="Petersen C."/>
            <person name="Sorensen T."/>
            <person name="Nielsen M.R."/>
            <person name="Sondergaard T.E."/>
            <person name="Sorensen J.L."/>
            <person name="Fitzpatrick D.A."/>
            <person name="Frisvad J.C."/>
            <person name="Nielsen K.L."/>
        </authorList>
    </citation>
    <scope>NUCLEOTIDE SEQUENCE [LARGE SCALE GENOMIC DNA]</scope>
    <source>
        <strain evidence="3 4">IBT 35679</strain>
    </source>
</reference>
<accession>A0AAD6CIF0</accession>
<feature type="compositionally biased region" description="Polar residues" evidence="1">
    <location>
        <begin position="84"/>
        <end position="101"/>
    </location>
</feature>
<dbReference type="AlphaFoldDB" id="A0AAD6CIF0"/>
<keyword evidence="2" id="KW-1133">Transmembrane helix</keyword>
<dbReference type="EMBL" id="JAQIZZ010000008">
    <property type="protein sequence ID" value="KAJ5524081.1"/>
    <property type="molecule type" value="Genomic_DNA"/>
</dbReference>
<keyword evidence="2" id="KW-0472">Membrane</keyword>
<evidence type="ECO:0000256" key="2">
    <source>
        <dbReference type="SAM" id="Phobius"/>
    </source>
</evidence>
<dbReference type="Proteomes" id="UP001220324">
    <property type="component" value="Unassembled WGS sequence"/>
</dbReference>
<proteinExistence type="predicted"/>
<dbReference type="InterPro" id="IPR021838">
    <property type="entry name" value="DUF3431"/>
</dbReference>
<evidence type="ECO:0000256" key="1">
    <source>
        <dbReference type="SAM" id="MobiDB-lite"/>
    </source>
</evidence>
<name>A0AAD6CIF0_9EURO</name>
<comment type="caution">
    <text evidence="3">The sequence shown here is derived from an EMBL/GenBank/DDBJ whole genome shotgun (WGS) entry which is preliminary data.</text>
</comment>
<dbReference type="PANTHER" id="PTHR37490">
    <property type="entry name" value="EXPRESSED PROTEIN"/>
    <property type="match status" value="1"/>
</dbReference>
<keyword evidence="4" id="KW-1185">Reference proteome</keyword>
<gene>
    <name evidence="3" type="ORF">N7494_010731</name>
</gene>
<feature type="region of interest" description="Disordered" evidence="1">
    <location>
        <begin position="84"/>
        <end position="114"/>
    </location>
</feature>
<organism evidence="3 4">
    <name type="scientific">Penicillium frequentans</name>
    <dbReference type="NCBI Taxonomy" id="3151616"/>
    <lineage>
        <taxon>Eukaryota</taxon>
        <taxon>Fungi</taxon>
        <taxon>Dikarya</taxon>
        <taxon>Ascomycota</taxon>
        <taxon>Pezizomycotina</taxon>
        <taxon>Eurotiomycetes</taxon>
        <taxon>Eurotiomycetidae</taxon>
        <taxon>Eurotiales</taxon>
        <taxon>Aspergillaceae</taxon>
        <taxon>Penicillium</taxon>
    </lineage>
</organism>
<dbReference type="PANTHER" id="PTHR37490:SF3">
    <property type="entry name" value="DUF3431 DOMAIN CONTAINING PROTEIN"/>
    <property type="match status" value="1"/>
</dbReference>
<protein>
    <submittedName>
        <fullName evidence="3">Uncharacterized protein</fullName>
    </submittedName>
</protein>
<feature type="transmembrane region" description="Helical" evidence="2">
    <location>
        <begin position="22"/>
        <end position="41"/>
    </location>
</feature>
<sequence length="383" mass="42722">MSWLSVFPRQPREPGSTGSSRVFLYLALAVISLLLSYQLVLNHDSLGSIASWKVGSDTTGPYDPDADYDGDGWAAAAMNGSHSKSTAVQQSVPTPYTSRPVSTPAHEPAPLSTPTAAPVEKELVIAAMSKSDMSWVEENVPSDWVLNIYRADVPEGQAELTVPDNKGNEAMVYLTHIIDRYDTLPDVNVFLHGGRYQWHNDNPLYDSVISIKDLQLNHVRNTGYVNLRCTWAIGCPAELEPARYLRDRPDDPGHPTAVEFPDSFIALFPGEPVPEVIGVPCCSQFAVSREAIRARGKEEYVRMREWLLKSPLDAGTSGRIFEYLWHIMFGKTAQFCLDAAECYCNTYGYCNMTETDLRNQWVWKGMTLPPGWPEQGWPEEQAS</sequence>
<dbReference type="Pfam" id="PF11913">
    <property type="entry name" value="DUF3431"/>
    <property type="match status" value="1"/>
</dbReference>
<evidence type="ECO:0000313" key="3">
    <source>
        <dbReference type="EMBL" id="KAJ5524081.1"/>
    </source>
</evidence>
<evidence type="ECO:0000313" key="4">
    <source>
        <dbReference type="Proteomes" id="UP001220324"/>
    </source>
</evidence>